<evidence type="ECO:0000313" key="2">
    <source>
        <dbReference type="EMBL" id="KOM31618.1"/>
    </source>
</evidence>
<proteinExistence type="predicted"/>
<dbReference type="Gramene" id="KOM31618">
    <property type="protein sequence ID" value="KOM31618"/>
    <property type="gene ID" value="LR48_Vigan01g117300"/>
</dbReference>
<dbReference type="AlphaFoldDB" id="A0A0L9TLZ3"/>
<accession>A0A0L9TLZ3</accession>
<sequence>MDQTAGLKLQKGLIEGRKSSKRTLQPNPTLFPVRGFSRRTSAILKMTTATKKKNHVDPLNPLIRMMNSGRLGADFAIVDADIHTPLIQHIQKPSLDEVLLVQ</sequence>
<name>A0A0L9TLZ3_PHAAN</name>
<evidence type="ECO:0000256" key="1">
    <source>
        <dbReference type="SAM" id="MobiDB-lite"/>
    </source>
</evidence>
<gene>
    <name evidence="2" type="ORF">LR48_Vigan01g117300</name>
</gene>
<dbReference type="EMBL" id="CM003371">
    <property type="protein sequence ID" value="KOM31618.1"/>
    <property type="molecule type" value="Genomic_DNA"/>
</dbReference>
<dbReference type="Proteomes" id="UP000053144">
    <property type="component" value="Chromosome 1"/>
</dbReference>
<organism evidence="2 3">
    <name type="scientific">Phaseolus angularis</name>
    <name type="common">Azuki bean</name>
    <name type="synonym">Vigna angularis</name>
    <dbReference type="NCBI Taxonomy" id="3914"/>
    <lineage>
        <taxon>Eukaryota</taxon>
        <taxon>Viridiplantae</taxon>
        <taxon>Streptophyta</taxon>
        <taxon>Embryophyta</taxon>
        <taxon>Tracheophyta</taxon>
        <taxon>Spermatophyta</taxon>
        <taxon>Magnoliopsida</taxon>
        <taxon>eudicotyledons</taxon>
        <taxon>Gunneridae</taxon>
        <taxon>Pentapetalae</taxon>
        <taxon>rosids</taxon>
        <taxon>fabids</taxon>
        <taxon>Fabales</taxon>
        <taxon>Fabaceae</taxon>
        <taxon>Papilionoideae</taxon>
        <taxon>50 kb inversion clade</taxon>
        <taxon>NPAAA clade</taxon>
        <taxon>indigoferoid/millettioid clade</taxon>
        <taxon>Phaseoleae</taxon>
        <taxon>Vigna</taxon>
    </lineage>
</organism>
<protein>
    <submittedName>
        <fullName evidence="2">Uncharacterized protein</fullName>
    </submittedName>
</protein>
<evidence type="ECO:0000313" key="3">
    <source>
        <dbReference type="Proteomes" id="UP000053144"/>
    </source>
</evidence>
<reference evidence="3" key="1">
    <citation type="journal article" date="2015" name="Proc. Natl. Acad. Sci. U.S.A.">
        <title>Genome sequencing of adzuki bean (Vigna angularis) provides insight into high starch and low fat accumulation and domestication.</title>
        <authorList>
            <person name="Yang K."/>
            <person name="Tian Z."/>
            <person name="Chen C."/>
            <person name="Luo L."/>
            <person name="Zhao B."/>
            <person name="Wang Z."/>
            <person name="Yu L."/>
            <person name="Li Y."/>
            <person name="Sun Y."/>
            <person name="Li W."/>
            <person name="Chen Y."/>
            <person name="Li Y."/>
            <person name="Zhang Y."/>
            <person name="Ai D."/>
            <person name="Zhao J."/>
            <person name="Shang C."/>
            <person name="Ma Y."/>
            <person name="Wu B."/>
            <person name="Wang M."/>
            <person name="Gao L."/>
            <person name="Sun D."/>
            <person name="Zhang P."/>
            <person name="Guo F."/>
            <person name="Wang W."/>
            <person name="Li Y."/>
            <person name="Wang J."/>
            <person name="Varshney R.K."/>
            <person name="Wang J."/>
            <person name="Ling H.Q."/>
            <person name="Wan P."/>
        </authorList>
    </citation>
    <scope>NUCLEOTIDE SEQUENCE</scope>
    <source>
        <strain evidence="3">cv. Jingnong 6</strain>
    </source>
</reference>
<feature type="region of interest" description="Disordered" evidence="1">
    <location>
        <begin position="1"/>
        <end position="31"/>
    </location>
</feature>